<sequence length="281" mass="32047">MKPQAFGAGRAGSMFDPIEFLKKPQVILRLVAWVFAIVVFACIAQEGHVSGQLYTALDIYFPNLSNINHRKYVVLSELIVSGIFVVFWFTAFCYMADQWRREKYKELPNWNGRNSVQAAIAFAFFSIIVWIALAYFAFHRYREGVSDLFCSSYEDHTNNPVGDQAQASYPGFTGVVGTSSGFQQPPFIPTLQISNYQPPNNDILIQLDLYPAFYNLNKRLNSILNDNNLLVGIDVVTIKTCDTNYLCSTLIPLCSSRILYVNLRNHWSFPAEFQFRINEVL</sequence>
<evidence type="ECO:0000259" key="8">
    <source>
        <dbReference type="PROSITE" id="PS51225"/>
    </source>
</evidence>
<evidence type="ECO:0000256" key="5">
    <source>
        <dbReference type="ARBA" id="ARBA00023136"/>
    </source>
</evidence>
<dbReference type="PROSITE" id="PS51225">
    <property type="entry name" value="MARVEL"/>
    <property type="match status" value="1"/>
</dbReference>
<keyword evidence="5 6" id="KW-0472">Membrane</keyword>
<evidence type="ECO:0000256" key="7">
    <source>
        <dbReference type="SAM" id="Phobius"/>
    </source>
</evidence>
<keyword evidence="4 7" id="KW-1133">Transmembrane helix</keyword>
<dbReference type="Pfam" id="PF01284">
    <property type="entry name" value="MARVEL"/>
    <property type="match status" value="1"/>
</dbReference>
<keyword evidence="3 6" id="KW-0812">Transmembrane</keyword>
<reference evidence="10" key="1">
    <citation type="submission" date="2021-02" db="EMBL/GenBank/DDBJ databases">
        <authorList>
            <person name="Nowell W R."/>
        </authorList>
    </citation>
    <scope>NUCLEOTIDE SEQUENCE</scope>
</reference>
<comment type="caution">
    <text evidence="10">The sequence shown here is derived from an EMBL/GenBank/DDBJ whole genome shotgun (WGS) entry which is preliminary data.</text>
</comment>
<organism evidence="10 11">
    <name type="scientific">Didymodactylos carnosus</name>
    <dbReference type="NCBI Taxonomy" id="1234261"/>
    <lineage>
        <taxon>Eukaryota</taxon>
        <taxon>Metazoa</taxon>
        <taxon>Spiralia</taxon>
        <taxon>Gnathifera</taxon>
        <taxon>Rotifera</taxon>
        <taxon>Eurotatoria</taxon>
        <taxon>Bdelloidea</taxon>
        <taxon>Philodinida</taxon>
        <taxon>Philodinidae</taxon>
        <taxon>Didymodactylos</taxon>
    </lineage>
</organism>
<evidence type="ECO:0000256" key="3">
    <source>
        <dbReference type="ARBA" id="ARBA00022692"/>
    </source>
</evidence>
<evidence type="ECO:0000313" key="9">
    <source>
        <dbReference type="EMBL" id="CAF0836384.1"/>
    </source>
</evidence>
<proteinExistence type="inferred from homology"/>
<feature type="domain" description="MARVEL" evidence="8">
    <location>
        <begin position="20"/>
        <end position="142"/>
    </location>
</feature>
<comment type="similarity">
    <text evidence="2">Belongs to the synaptogyrin family.</text>
</comment>
<protein>
    <recommendedName>
        <fullName evidence="8">MARVEL domain-containing protein</fullName>
    </recommendedName>
</protein>
<evidence type="ECO:0000256" key="1">
    <source>
        <dbReference type="ARBA" id="ARBA00004141"/>
    </source>
</evidence>
<dbReference type="PANTHER" id="PTHR10838">
    <property type="entry name" value="SYNAPTOGYRIN"/>
    <property type="match status" value="1"/>
</dbReference>
<evidence type="ECO:0000256" key="2">
    <source>
        <dbReference type="ARBA" id="ARBA00010252"/>
    </source>
</evidence>
<dbReference type="EMBL" id="CAJOBA010001926">
    <property type="protein sequence ID" value="CAF3621191.1"/>
    <property type="molecule type" value="Genomic_DNA"/>
</dbReference>
<evidence type="ECO:0000313" key="10">
    <source>
        <dbReference type="EMBL" id="CAF3621191.1"/>
    </source>
</evidence>
<evidence type="ECO:0000256" key="6">
    <source>
        <dbReference type="PROSITE-ProRule" id="PRU00581"/>
    </source>
</evidence>
<gene>
    <name evidence="9" type="ORF">OVA965_LOCUS6413</name>
    <name evidence="10" type="ORF">TMI583_LOCUS6409</name>
</gene>
<comment type="subcellular location">
    <subcellularLocation>
        <location evidence="1">Membrane</location>
        <topology evidence="1">Multi-pass membrane protein</topology>
    </subcellularLocation>
</comment>
<dbReference type="EMBL" id="CAJNOK010001926">
    <property type="protein sequence ID" value="CAF0836384.1"/>
    <property type="molecule type" value="Genomic_DNA"/>
</dbReference>
<name>A0A8S2HAE1_9BILA</name>
<feature type="transmembrane region" description="Helical" evidence="7">
    <location>
        <begin position="116"/>
        <end position="138"/>
    </location>
</feature>
<dbReference type="AlphaFoldDB" id="A0A8S2HAE1"/>
<evidence type="ECO:0000313" key="11">
    <source>
        <dbReference type="Proteomes" id="UP000682733"/>
    </source>
</evidence>
<dbReference type="GO" id="GO:0031594">
    <property type="term" value="C:neuromuscular junction"/>
    <property type="evidence" value="ECO:0007669"/>
    <property type="project" value="TreeGrafter"/>
</dbReference>
<accession>A0A8S2HAE1</accession>
<dbReference type="GO" id="GO:0030672">
    <property type="term" value="C:synaptic vesicle membrane"/>
    <property type="evidence" value="ECO:0007669"/>
    <property type="project" value="TreeGrafter"/>
</dbReference>
<evidence type="ECO:0000256" key="4">
    <source>
        <dbReference type="ARBA" id="ARBA00022989"/>
    </source>
</evidence>
<dbReference type="InterPro" id="IPR016579">
    <property type="entry name" value="Synaptogyrin"/>
</dbReference>
<dbReference type="Proteomes" id="UP000682733">
    <property type="component" value="Unassembled WGS sequence"/>
</dbReference>
<dbReference type="InterPro" id="IPR008253">
    <property type="entry name" value="Marvel"/>
</dbReference>
<dbReference type="PANTHER" id="PTHR10838:SF20">
    <property type="entry name" value="SYNAPTOGYRIN"/>
    <property type="match status" value="1"/>
</dbReference>
<dbReference type="Proteomes" id="UP000677228">
    <property type="component" value="Unassembled WGS sequence"/>
</dbReference>
<feature type="transmembrane region" description="Helical" evidence="7">
    <location>
        <begin position="72"/>
        <end position="96"/>
    </location>
</feature>
<feature type="transmembrane region" description="Helical" evidence="7">
    <location>
        <begin position="26"/>
        <end position="44"/>
    </location>
</feature>